<dbReference type="InterPro" id="IPR016984">
    <property type="entry name" value="UCP031853"/>
</dbReference>
<reference evidence="2 3" key="1">
    <citation type="submission" date="2017-10" db="EMBL/GenBank/DDBJ databases">
        <title>Genome announcement of Methylocella silvestris TVC from permafrost.</title>
        <authorList>
            <person name="Wang J."/>
            <person name="Geng K."/>
            <person name="Ul-Haque F."/>
            <person name="Crombie A.T."/>
            <person name="Street L.E."/>
            <person name="Wookey P.A."/>
            <person name="Murrell J.C."/>
            <person name="Pratscher J."/>
        </authorList>
    </citation>
    <scope>NUCLEOTIDE SEQUENCE [LARGE SCALE GENOMIC DNA]</scope>
    <source>
        <strain evidence="2 3">TVC</strain>
    </source>
</reference>
<dbReference type="GO" id="GO:0015666">
    <property type="term" value="F:restriction endodeoxyribonuclease activity"/>
    <property type="evidence" value="ECO:0007669"/>
    <property type="project" value="TreeGrafter"/>
</dbReference>
<dbReference type="GO" id="GO:0003677">
    <property type="term" value="F:DNA binding"/>
    <property type="evidence" value="ECO:0007669"/>
    <property type="project" value="InterPro"/>
</dbReference>
<dbReference type="EMBL" id="PDZR01000016">
    <property type="protein sequence ID" value="PNG25405.1"/>
    <property type="molecule type" value="Genomic_DNA"/>
</dbReference>
<dbReference type="RefSeq" id="WP_102844333.1">
    <property type="nucleotide sequence ID" value="NZ_PDZR01000016.1"/>
</dbReference>
<dbReference type="Pfam" id="PF04471">
    <property type="entry name" value="Mrr_cat"/>
    <property type="match status" value="1"/>
</dbReference>
<protein>
    <submittedName>
        <fullName evidence="2">Restriction endonuclease</fullName>
    </submittedName>
</protein>
<name>A0A2J7TF52_METSI</name>
<dbReference type="Gene3D" id="3.40.1350.10">
    <property type="match status" value="1"/>
</dbReference>
<dbReference type="AlphaFoldDB" id="A0A2J7TF52"/>
<keyword evidence="2" id="KW-0540">Nuclease</keyword>
<dbReference type="Proteomes" id="UP000236286">
    <property type="component" value="Unassembled WGS sequence"/>
</dbReference>
<proteinExistence type="predicted"/>
<evidence type="ECO:0000259" key="1">
    <source>
        <dbReference type="Pfam" id="PF04471"/>
    </source>
</evidence>
<dbReference type="GO" id="GO:0009307">
    <property type="term" value="P:DNA restriction-modification system"/>
    <property type="evidence" value="ECO:0007669"/>
    <property type="project" value="InterPro"/>
</dbReference>
<evidence type="ECO:0000313" key="2">
    <source>
        <dbReference type="EMBL" id="PNG25405.1"/>
    </source>
</evidence>
<gene>
    <name evidence="2" type="ORF">CR492_13850</name>
</gene>
<dbReference type="PIRSF" id="PIRSF031853">
    <property type="entry name" value="UPC031853"/>
    <property type="match status" value="1"/>
</dbReference>
<dbReference type="SUPFAM" id="SSF52980">
    <property type="entry name" value="Restriction endonuclease-like"/>
    <property type="match status" value="1"/>
</dbReference>
<accession>A0A2J7TF52</accession>
<dbReference type="InterPro" id="IPR011335">
    <property type="entry name" value="Restrct_endonuc-II-like"/>
</dbReference>
<feature type="domain" description="Restriction endonuclease type IV Mrr" evidence="1">
    <location>
        <begin position="205"/>
        <end position="316"/>
    </location>
</feature>
<dbReference type="PANTHER" id="PTHR30015:SF7">
    <property type="entry name" value="TYPE IV METHYL-DIRECTED RESTRICTION ENZYME ECOKMRR"/>
    <property type="match status" value="1"/>
</dbReference>
<dbReference type="GO" id="GO:0043590">
    <property type="term" value="C:bacterial nucleoid"/>
    <property type="evidence" value="ECO:0007669"/>
    <property type="project" value="TreeGrafter"/>
</dbReference>
<keyword evidence="2" id="KW-0255">Endonuclease</keyword>
<sequence>MPSSWMIRAGRQSLYFEIFRTEKFVSVGWAEAGNLSGFHNRKALAAHLRLVFSDYTEQMAIVAAGQLFRFVKEIKIGDQVVTYDGGARTYLCGRITGDYVFDPKQEIDGLSNRRTVDWEKERSRDDLSQTARNTLGSTLTLFQIPESVSGELWADGSLNEAARFETDLPGTPTDSTASETLASLATATSQEIEDQASERIKDRVAKLNWEQMQELVAALLRAMGYVTRVSKRGADRGKDIEASLDGFGFVEPRVIVEVKHRSGRMGAPEIRSFLGGRKPHEKSLYVSTGGFTQEAYYEAERASIPIKLLDNDGLITALLGSYSKLDETTRRLLPLKQIYWPST</sequence>
<dbReference type="InterPro" id="IPR052906">
    <property type="entry name" value="Type_IV_Methyl-Rstrct_Enzyme"/>
</dbReference>
<comment type="caution">
    <text evidence="2">The sequence shown here is derived from an EMBL/GenBank/DDBJ whole genome shotgun (WGS) entry which is preliminary data.</text>
</comment>
<dbReference type="PANTHER" id="PTHR30015">
    <property type="entry name" value="MRR RESTRICTION SYSTEM PROTEIN"/>
    <property type="match status" value="1"/>
</dbReference>
<organism evidence="2 3">
    <name type="scientific">Methylocella silvestris</name>
    <dbReference type="NCBI Taxonomy" id="199596"/>
    <lineage>
        <taxon>Bacteria</taxon>
        <taxon>Pseudomonadati</taxon>
        <taxon>Pseudomonadota</taxon>
        <taxon>Alphaproteobacteria</taxon>
        <taxon>Hyphomicrobiales</taxon>
        <taxon>Beijerinckiaceae</taxon>
        <taxon>Methylocella</taxon>
    </lineage>
</organism>
<evidence type="ECO:0000313" key="3">
    <source>
        <dbReference type="Proteomes" id="UP000236286"/>
    </source>
</evidence>
<dbReference type="InterPro" id="IPR007560">
    <property type="entry name" value="Restrct_endonuc_IV_Mrr"/>
</dbReference>
<keyword evidence="2" id="KW-0378">Hydrolase</keyword>
<dbReference type="InterPro" id="IPR011856">
    <property type="entry name" value="tRNA_endonuc-like_dom_sf"/>
</dbReference>
<dbReference type="OrthoDB" id="9781481at2"/>